<evidence type="ECO:0000313" key="2">
    <source>
        <dbReference type="Proteomes" id="UP001172159"/>
    </source>
</evidence>
<keyword evidence="2" id="KW-1185">Reference proteome</keyword>
<name>A0AA40AXI4_9PEZI</name>
<gene>
    <name evidence="1" type="ORF">B0T21DRAFT_43337</name>
</gene>
<accession>A0AA40AXI4</accession>
<sequence length="220" mass="24836">MIWFSTRAASRRQVSYEQVFVSLPVPVKKQARQRMSVKVEMSQNQPINQPGELGKCGVGKCVMGFFNFCDPPIWCTKTQFRTSHLNRCLKPVHLVQEPPASGRDDQVKRPFHSTVCSPRPRARKEVGFCPTFDLLLAGRTRFSDIQSYRSAMHHSRPLYQTGFAETISPTPGSLAPKKADLVLSQDFTPHHKSTTTDHHMSNTNTTTPSIYPVGPTIFIY</sequence>
<dbReference type="EMBL" id="JAUKTV010000011">
    <property type="protein sequence ID" value="KAK0723788.1"/>
    <property type="molecule type" value="Genomic_DNA"/>
</dbReference>
<reference evidence="1" key="1">
    <citation type="submission" date="2023-06" db="EMBL/GenBank/DDBJ databases">
        <title>Genome-scale phylogeny and comparative genomics of the fungal order Sordariales.</title>
        <authorList>
            <consortium name="Lawrence Berkeley National Laboratory"/>
            <person name="Hensen N."/>
            <person name="Bonometti L."/>
            <person name="Westerberg I."/>
            <person name="Brannstrom I.O."/>
            <person name="Guillou S."/>
            <person name="Cros-Aarteil S."/>
            <person name="Calhoun S."/>
            <person name="Haridas S."/>
            <person name="Kuo A."/>
            <person name="Mondo S."/>
            <person name="Pangilinan J."/>
            <person name="Riley R."/>
            <person name="Labutti K."/>
            <person name="Andreopoulos B."/>
            <person name="Lipzen A."/>
            <person name="Chen C."/>
            <person name="Yanf M."/>
            <person name="Daum C."/>
            <person name="Ng V."/>
            <person name="Clum A."/>
            <person name="Steindorff A."/>
            <person name="Ohm R."/>
            <person name="Martin F."/>
            <person name="Silar P."/>
            <person name="Natvig D."/>
            <person name="Lalanne C."/>
            <person name="Gautier V."/>
            <person name="Ament-Velasquez S.L."/>
            <person name="Kruys A."/>
            <person name="Hutchinson M.I."/>
            <person name="Powell A.J."/>
            <person name="Barry K."/>
            <person name="Miller A.N."/>
            <person name="Grigoriev I.V."/>
            <person name="Debuchy R."/>
            <person name="Gladieux P."/>
            <person name="Thoren M.H."/>
            <person name="Johannesson H."/>
        </authorList>
    </citation>
    <scope>NUCLEOTIDE SEQUENCE</scope>
    <source>
        <strain evidence="1">CBS 540.89</strain>
    </source>
</reference>
<organism evidence="1 2">
    <name type="scientific">Apiosordaria backusii</name>
    <dbReference type="NCBI Taxonomy" id="314023"/>
    <lineage>
        <taxon>Eukaryota</taxon>
        <taxon>Fungi</taxon>
        <taxon>Dikarya</taxon>
        <taxon>Ascomycota</taxon>
        <taxon>Pezizomycotina</taxon>
        <taxon>Sordariomycetes</taxon>
        <taxon>Sordariomycetidae</taxon>
        <taxon>Sordariales</taxon>
        <taxon>Lasiosphaeriaceae</taxon>
        <taxon>Apiosordaria</taxon>
    </lineage>
</organism>
<dbReference type="AlphaFoldDB" id="A0AA40AXI4"/>
<protein>
    <submittedName>
        <fullName evidence="1">Uncharacterized protein</fullName>
    </submittedName>
</protein>
<comment type="caution">
    <text evidence="1">The sequence shown here is derived from an EMBL/GenBank/DDBJ whole genome shotgun (WGS) entry which is preliminary data.</text>
</comment>
<proteinExistence type="predicted"/>
<evidence type="ECO:0000313" key="1">
    <source>
        <dbReference type="EMBL" id="KAK0723788.1"/>
    </source>
</evidence>
<dbReference type="Proteomes" id="UP001172159">
    <property type="component" value="Unassembled WGS sequence"/>
</dbReference>